<proteinExistence type="predicted"/>
<comment type="caution">
    <text evidence="1">The sequence shown here is derived from an EMBL/GenBank/DDBJ whole genome shotgun (WGS) entry which is preliminary data.</text>
</comment>
<protein>
    <submittedName>
        <fullName evidence="1">Uncharacterized protein</fullName>
    </submittedName>
</protein>
<evidence type="ECO:0000313" key="1">
    <source>
        <dbReference type="EMBL" id="KAK1141738.1"/>
    </source>
</evidence>
<gene>
    <name evidence="1" type="ORF">N8T08_008836</name>
</gene>
<keyword evidence="2" id="KW-1185">Reference proteome</keyword>
<sequence>MPNVLILGGTGYLGLSLAKSLLRAGTYTVWGTARSPEKAKNLLINEITPVEDDITNPETLSQVISTNAIDIVVDASSAYEQYGQILAAVINTSKARQDDLSKENIIAPKLGFVYVSGSWVHGSPPTRVSDLSPVGSNLSADKPATATAWRPAHEQAILAARDTLEVAIVRPGAMYGRSSWVFDIWWSVLLETSITGNTDTVQVPANKAARTGIVHVDDAATAVHSIIDRLDGRLGAWPIFDLVAETVSIVEIMEAAKAVLDVNASVEYTGTHGNPFLEALSLVCNSNASRAKIVLGWEPKRTEFLLNMSTYVKAWQASQ</sequence>
<accession>A0ACC3AVS6</accession>
<dbReference type="Proteomes" id="UP001177260">
    <property type="component" value="Unassembled WGS sequence"/>
</dbReference>
<reference evidence="1 2" key="1">
    <citation type="journal article" date="2023" name="ACS Omega">
        <title>Identification of the Neoaspergillic Acid Biosynthesis Gene Cluster by Establishing an In Vitro CRISPR-Ribonucleoprotein Genetic System in Aspergillus melleus.</title>
        <authorList>
            <person name="Yuan B."/>
            <person name="Grau M.F."/>
            <person name="Murata R.M."/>
            <person name="Torok T."/>
            <person name="Venkateswaran K."/>
            <person name="Stajich J.E."/>
            <person name="Wang C.C.C."/>
        </authorList>
    </citation>
    <scope>NUCLEOTIDE SEQUENCE [LARGE SCALE GENOMIC DNA]</scope>
    <source>
        <strain evidence="1 2">IMV 1140</strain>
    </source>
</reference>
<organism evidence="1 2">
    <name type="scientific">Aspergillus melleus</name>
    <dbReference type="NCBI Taxonomy" id="138277"/>
    <lineage>
        <taxon>Eukaryota</taxon>
        <taxon>Fungi</taxon>
        <taxon>Dikarya</taxon>
        <taxon>Ascomycota</taxon>
        <taxon>Pezizomycotina</taxon>
        <taxon>Eurotiomycetes</taxon>
        <taxon>Eurotiomycetidae</taxon>
        <taxon>Eurotiales</taxon>
        <taxon>Aspergillaceae</taxon>
        <taxon>Aspergillus</taxon>
        <taxon>Aspergillus subgen. Circumdati</taxon>
    </lineage>
</organism>
<evidence type="ECO:0000313" key="2">
    <source>
        <dbReference type="Proteomes" id="UP001177260"/>
    </source>
</evidence>
<name>A0ACC3AVS6_9EURO</name>
<dbReference type="EMBL" id="JAOPJF010000060">
    <property type="protein sequence ID" value="KAK1141738.1"/>
    <property type="molecule type" value="Genomic_DNA"/>
</dbReference>